<feature type="chain" id="PRO_5043923984" evidence="3">
    <location>
        <begin position="20"/>
        <end position="952"/>
    </location>
</feature>
<evidence type="ECO:0000256" key="2">
    <source>
        <dbReference type="SAM" id="Phobius"/>
    </source>
</evidence>
<dbReference type="SMART" id="SM00135">
    <property type="entry name" value="LY"/>
    <property type="match status" value="7"/>
</dbReference>
<keyword evidence="3" id="KW-0732">Signal</keyword>
<dbReference type="InterPro" id="IPR056822">
    <property type="entry name" value="TEN_NHL"/>
</dbReference>
<comment type="caution">
    <text evidence="5">The sequence shown here is derived from an EMBL/GenBank/DDBJ whole genome shotgun (WGS) entry which is preliminary data.</text>
</comment>
<dbReference type="Pfam" id="PF25021">
    <property type="entry name" value="TEN_NHL"/>
    <property type="match status" value="1"/>
</dbReference>
<dbReference type="SUPFAM" id="SSF63825">
    <property type="entry name" value="YWTD domain"/>
    <property type="match status" value="1"/>
</dbReference>
<keyword evidence="1" id="KW-0677">Repeat</keyword>
<dbReference type="PANTHER" id="PTHR46388:SF2">
    <property type="entry name" value="NHL REPEAT-CONTAINING PROTEIN 2"/>
    <property type="match status" value="1"/>
</dbReference>
<proteinExistence type="predicted"/>
<gene>
    <name evidence="5" type="ORF">AKO1_000490</name>
</gene>
<feature type="domain" description="Teneurin NHL" evidence="4">
    <location>
        <begin position="145"/>
        <end position="358"/>
    </location>
</feature>
<protein>
    <submittedName>
        <fullName evidence="5">NHL repeat-containing protein</fullName>
    </submittedName>
</protein>
<organism evidence="5 6">
    <name type="scientific">Acrasis kona</name>
    <dbReference type="NCBI Taxonomy" id="1008807"/>
    <lineage>
        <taxon>Eukaryota</taxon>
        <taxon>Discoba</taxon>
        <taxon>Heterolobosea</taxon>
        <taxon>Tetramitia</taxon>
        <taxon>Eutetramitia</taxon>
        <taxon>Acrasidae</taxon>
        <taxon>Acrasis</taxon>
    </lineage>
</organism>
<keyword evidence="2" id="KW-1133">Transmembrane helix</keyword>
<keyword evidence="2" id="KW-0812">Transmembrane</keyword>
<keyword evidence="2" id="KW-0472">Membrane</keyword>
<dbReference type="InterPro" id="IPR000033">
    <property type="entry name" value="LDLR_classB_rpt"/>
</dbReference>
<dbReference type="EMBL" id="JAOPGA020001892">
    <property type="protein sequence ID" value="KAL0491953.1"/>
    <property type="molecule type" value="Genomic_DNA"/>
</dbReference>
<evidence type="ECO:0000256" key="3">
    <source>
        <dbReference type="SAM" id="SignalP"/>
    </source>
</evidence>
<accession>A0AAW2ZR52</accession>
<evidence type="ECO:0000313" key="6">
    <source>
        <dbReference type="Proteomes" id="UP001431209"/>
    </source>
</evidence>
<dbReference type="Pfam" id="PF01436">
    <property type="entry name" value="NHL"/>
    <property type="match status" value="1"/>
</dbReference>
<reference evidence="5 6" key="1">
    <citation type="submission" date="2024-03" db="EMBL/GenBank/DDBJ databases">
        <title>The Acrasis kona genome and developmental transcriptomes reveal deep origins of eukaryotic multicellular pathways.</title>
        <authorList>
            <person name="Sheikh S."/>
            <person name="Fu C.-J."/>
            <person name="Brown M.W."/>
            <person name="Baldauf S.L."/>
        </authorList>
    </citation>
    <scope>NUCLEOTIDE SEQUENCE [LARGE SCALE GENOMIC DNA]</scope>
    <source>
        <strain evidence="5 6">ATCC MYA-3509</strain>
    </source>
</reference>
<evidence type="ECO:0000259" key="4">
    <source>
        <dbReference type="Pfam" id="PF25021"/>
    </source>
</evidence>
<dbReference type="PANTHER" id="PTHR46388">
    <property type="entry name" value="NHL REPEAT-CONTAINING PROTEIN 2"/>
    <property type="match status" value="1"/>
</dbReference>
<name>A0AAW2ZR52_9EUKA</name>
<feature type="signal peptide" evidence="3">
    <location>
        <begin position="1"/>
        <end position="19"/>
    </location>
</feature>
<sequence length="952" mass="101612">MNMNNSVVLLSILWLFVTAQNLVIKTFFGGESSYVGENTLPNATLVTPLSIAYDNRNRLIYYISKNRVHVSSNDVNTFAGNGESAYNGDNIPAPSAQLNTPSALAVDNFNNNVYIAEGYGNRIRVVNRGTNLISTLAGSGVAGYSGDGGNTTSARINLPYGLAFDNAKNLLYISDALNFCVRVVDISSGIIYTFAGDGTRGTNDNVIASSGQFKLPVGLAIDGINNLVYIADRQSNTVRVLNRTNNIISTFAGTDGVSSSTGDGFLAASATLDVPNDVYVDNTNNLIYITESSGHRIRVVNKSTSIIQTFAGNGQYLFNGDQLSPTSTNLFNPWSVSVDETNNIVYISDNSNYRIRAVQSNLISAVIGTGSETYYGDGFDITTTPARLDLCNGETVDSANNLVYITDSGNRRIRMVNRANNVISTVAGAGIFLTPNAISNIPTTSAKLGTLRNVAVDAINKAFYISDISTNIIRKVDTTTGIMTIFAGRGVSGYNGDNLAPTNTSLYNPSKVIVDSINNNVYIVDTMNNIIRVIKSNSNLMYTVAGVYYTGYTLTYNGDGINATTARLSNPNGAALDSVNNLLYIADTYNNRVRVVNLTSGLIDTYAGTGTAGFSGDGGNAKSAFLSSPTDVEMDTVNNLLFIVDTGNNAIRVVNRSTDIISSFAGVGQSSGYNGDNLLPTLGATGQPQYTPTNDNKLLLQIGETGKKALCFDPPTSIIGFQSFVLFSFPNILPSGFITGITLVPTSSILSIDLSVLFSSGGAQQLVLKSDATSSISATLQVNTEYLLMIGADNDVSYVLSQITDTKKQVIATNINYISDGSLFDSIYNDKYSICVVISSESKRNINAVNTTMLLSYYGSQKINSLSTINATSKARGSSSMLNPGAIAGIVLGVVFGVILILLLVILIITIILCSNKKQKVGIDVEMNQTTLEMREEILASKANSHPVEQYY</sequence>
<feature type="transmembrane region" description="Helical" evidence="2">
    <location>
        <begin position="886"/>
        <end position="913"/>
    </location>
</feature>
<dbReference type="Gene3D" id="2.120.10.30">
    <property type="entry name" value="TolB, C-terminal domain"/>
    <property type="match status" value="7"/>
</dbReference>
<evidence type="ECO:0000313" key="5">
    <source>
        <dbReference type="EMBL" id="KAL0491953.1"/>
    </source>
</evidence>
<dbReference type="SUPFAM" id="SSF101898">
    <property type="entry name" value="NHL repeat"/>
    <property type="match status" value="1"/>
</dbReference>
<keyword evidence="6" id="KW-1185">Reference proteome</keyword>
<dbReference type="InterPro" id="IPR011042">
    <property type="entry name" value="6-blade_b-propeller_TolB-like"/>
</dbReference>
<evidence type="ECO:0000256" key="1">
    <source>
        <dbReference type="ARBA" id="ARBA00022737"/>
    </source>
</evidence>
<dbReference type="Proteomes" id="UP001431209">
    <property type="component" value="Unassembled WGS sequence"/>
</dbReference>
<dbReference type="AlphaFoldDB" id="A0AAW2ZR52"/>
<dbReference type="InterPro" id="IPR001258">
    <property type="entry name" value="NHL_repeat"/>
</dbReference>